<evidence type="ECO:0000256" key="11">
    <source>
        <dbReference type="RuleBase" id="RU363075"/>
    </source>
</evidence>
<evidence type="ECO:0000256" key="6">
    <source>
        <dbReference type="ARBA" id="ARBA00022692"/>
    </source>
</evidence>
<gene>
    <name evidence="13" type="ORF">g.24765</name>
</gene>
<dbReference type="InterPro" id="IPR005599">
    <property type="entry name" value="GPI_mannosylTrfase"/>
</dbReference>
<evidence type="ECO:0000256" key="8">
    <source>
        <dbReference type="ARBA" id="ARBA00022989"/>
    </source>
</evidence>
<evidence type="ECO:0000256" key="5">
    <source>
        <dbReference type="ARBA" id="ARBA00022679"/>
    </source>
</evidence>
<organism evidence="13">
    <name type="scientific">Cuerna arida</name>
    <dbReference type="NCBI Taxonomy" id="1464854"/>
    <lineage>
        <taxon>Eukaryota</taxon>
        <taxon>Metazoa</taxon>
        <taxon>Ecdysozoa</taxon>
        <taxon>Arthropoda</taxon>
        <taxon>Hexapoda</taxon>
        <taxon>Insecta</taxon>
        <taxon>Pterygota</taxon>
        <taxon>Neoptera</taxon>
        <taxon>Paraneoptera</taxon>
        <taxon>Hemiptera</taxon>
        <taxon>Auchenorrhyncha</taxon>
        <taxon>Membracoidea</taxon>
        <taxon>Cicadellidae</taxon>
        <taxon>Cicadellinae</taxon>
        <taxon>Proconiini</taxon>
        <taxon>Cuerna</taxon>
    </lineage>
</organism>
<comment type="pathway">
    <text evidence="2">Glycolipid biosynthesis; glycosylphosphatidylinositol-anchor biosynthesis.</text>
</comment>
<dbReference type="EC" id="2.4.1.-" evidence="11"/>
<keyword evidence="8 11" id="KW-1133">Transmembrane helix</keyword>
<keyword evidence="7 11" id="KW-0256">Endoplasmic reticulum</keyword>
<keyword evidence="6 11" id="KW-0812">Transmembrane</keyword>
<evidence type="ECO:0000256" key="4">
    <source>
        <dbReference type="ARBA" id="ARBA00022676"/>
    </source>
</evidence>
<feature type="region of interest" description="Disordered" evidence="12">
    <location>
        <begin position="1"/>
        <end position="22"/>
    </location>
</feature>
<evidence type="ECO:0000256" key="10">
    <source>
        <dbReference type="ARBA" id="ARBA00038466"/>
    </source>
</evidence>
<accession>A0A1B6H4U8</accession>
<dbReference type="PANTHER" id="PTHR22760">
    <property type="entry name" value="GLYCOSYLTRANSFERASE"/>
    <property type="match status" value="1"/>
</dbReference>
<dbReference type="EMBL" id="GECZ01000057">
    <property type="protein sequence ID" value="JAS69712.1"/>
    <property type="molecule type" value="Transcribed_RNA"/>
</dbReference>
<feature type="transmembrane region" description="Helical" evidence="11">
    <location>
        <begin position="92"/>
        <end position="113"/>
    </location>
</feature>
<sequence length="682" mass="78394">MTTPNEKEETEDDLSESGSPGRNGELNLSLAPYVLLAALRVVLTLVPQTGYVQPDEYFQSIEIVTEDIFDVEASRPWEFNVTKPIRSAALPYLYAGLPLFILKCVAPFVKLWFDYDMVTPYFIVVIPRLTCCLLSFLNDLCLFKICNIYGQNYRARLLTLASSYVLIVYGTRTFSNTIEMTLTSVLIYFVADCMHRSDQVIYQDEYLQECYNKAENMREKVRLNRLRKSLPGHSFSSCIIIASISVLGVFNRPTFIAFAFTPIFFWLHRGLGSKNIGLSEFHLRIVLLGLCALPMTVFLILVDSFYFGYLTWNEIIQKKISLESNFVMTPYNFIQYNAYTSNLANHGLHPRVTHLLLNVPLLYNVLGVAAMCAVLSLLYRIVRQRWSELPRIQSIIGLMTSAYIIPIALLSIFPHQEPRFIIPVTLPLVFLHSQRIRNVHDVQQICEKQDKGLKVFIKKEVSQNYKDKILSIWYLLNMILVLVYGFVHQAGVYPLLDHMSVVMKEKPQLTAVHLVTSFVYPLPISLLRLQHAKTFVIEGRSGLKRYQTARDFFTYEMGLSDTVENAAKKVREVVGTSEKIWLEKRLKYKVFLAIPTSRLAEFEINAYKMNITYFVEQIFYPHVATEAMPDFSLGMFRKCEGFMESECQATISNLSLDFPLHYFSHIIDQCGLALVKINKIIT</sequence>
<keyword evidence="3" id="KW-0337">GPI-anchor biosynthesis</keyword>
<feature type="transmembrane region" description="Helical" evidence="11">
    <location>
        <begin position="361"/>
        <end position="382"/>
    </location>
</feature>
<reference evidence="13" key="1">
    <citation type="submission" date="2015-11" db="EMBL/GenBank/DDBJ databases">
        <title>De novo transcriptome assembly of four potential Pierce s Disease insect vectors from Arizona vineyards.</title>
        <authorList>
            <person name="Tassone E.E."/>
        </authorList>
    </citation>
    <scope>NUCLEOTIDE SEQUENCE</scope>
</reference>
<evidence type="ECO:0000256" key="9">
    <source>
        <dbReference type="ARBA" id="ARBA00023136"/>
    </source>
</evidence>
<feature type="transmembrane region" description="Helical" evidence="11">
    <location>
        <begin position="394"/>
        <end position="413"/>
    </location>
</feature>
<feature type="transmembrane region" description="Helical" evidence="11">
    <location>
        <begin position="255"/>
        <end position="271"/>
    </location>
</feature>
<dbReference type="GO" id="GO:0000026">
    <property type="term" value="F:alpha-1,2-mannosyltransferase activity"/>
    <property type="evidence" value="ECO:0007669"/>
    <property type="project" value="TreeGrafter"/>
</dbReference>
<keyword evidence="4 11" id="KW-0328">Glycosyltransferase</keyword>
<feature type="transmembrane region" description="Helical" evidence="11">
    <location>
        <begin position="119"/>
        <end position="137"/>
    </location>
</feature>
<evidence type="ECO:0000313" key="13">
    <source>
        <dbReference type="EMBL" id="JAS69712.1"/>
    </source>
</evidence>
<proteinExistence type="inferred from homology"/>
<keyword evidence="5" id="KW-0808">Transferase</keyword>
<dbReference type="GO" id="GO:0006506">
    <property type="term" value="P:GPI anchor biosynthetic process"/>
    <property type="evidence" value="ECO:0007669"/>
    <property type="project" value="UniProtKB-KW"/>
</dbReference>
<name>A0A1B6H4U8_9HEMI</name>
<dbReference type="PANTHER" id="PTHR22760:SF3">
    <property type="entry name" value="GPI MANNOSYLTRANSFERASE 4"/>
    <property type="match status" value="1"/>
</dbReference>
<feature type="transmembrane region" description="Helical" evidence="11">
    <location>
        <begin position="472"/>
        <end position="496"/>
    </location>
</feature>
<evidence type="ECO:0000256" key="7">
    <source>
        <dbReference type="ARBA" id="ARBA00022824"/>
    </source>
</evidence>
<evidence type="ECO:0000256" key="2">
    <source>
        <dbReference type="ARBA" id="ARBA00004687"/>
    </source>
</evidence>
<evidence type="ECO:0000256" key="1">
    <source>
        <dbReference type="ARBA" id="ARBA00004477"/>
    </source>
</evidence>
<dbReference type="Pfam" id="PF03901">
    <property type="entry name" value="Glyco_transf_22"/>
    <property type="match status" value="1"/>
</dbReference>
<evidence type="ECO:0000256" key="12">
    <source>
        <dbReference type="SAM" id="MobiDB-lite"/>
    </source>
</evidence>
<feature type="transmembrane region" description="Helical" evidence="11">
    <location>
        <begin position="283"/>
        <end position="302"/>
    </location>
</feature>
<dbReference type="AlphaFoldDB" id="A0A1B6H4U8"/>
<keyword evidence="9 11" id="KW-0472">Membrane</keyword>
<dbReference type="GO" id="GO:0005789">
    <property type="term" value="C:endoplasmic reticulum membrane"/>
    <property type="evidence" value="ECO:0007669"/>
    <property type="project" value="UniProtKB-SubCell"/>
</dbReference>
<evidence type="ECO:0000256" key="3">
    <source>
        <dbReference type="ARBA" id="ARBA00022502"/>
    </source>
</evidence>
<comment type="subcellular location">
    <subcellularLocation>
        <location evidence="1 11">Endoplasmic reticulum membrane</location>
        <topology evidence="1 11">Multi-pass membrane protein</topology>
    </subcellularLocation>
</comment>
<comment type="similarity">
    <text evidence="10">Belongs to the glycosyltransferase 22 family. PIGZ subfamily.</text>
</comment>
<protein>
    <recommendedName>
        <fullName evidence="11">Mannosyltransferase</fullName>
        <ecNumber evidence="11">2.4.1.-</ecNumber>
    </recommendedName>
</protein>